<evidence type="ECO:0000313" key="2">
    <source>
        <dbReference type="EMBL" id="CAL6011513.1"/>
    </source>
</evidence>
<feature type="signal peptide" evidence="1">
    <location>
        <begin position="1"/>
        <end position="25"/>
    </location>
</feature>
<proteinExistence type="predicted"/>
<feature type="chain" id="PRO_5047160768" evidence="1">
    <location>
        <begin position="26"/>
        <end position="132"/>
    </location>
</feature>
<sequence>MNNLSLAIQLILSILVVCLVDFCRQYLVVPFIVSEATYPSKQRKRKRILFSQKTKFVKSRYLEQIIVNCNNTGYHELYQLNILGINTNCVISVRLIERFRFVQNYQIFLLNNKMNLSSNDQQNARLVQSNTQ</sequence>
<evidence type="ECO:0000256" key="1">
    <source>
        <dbReference type="SAM" id="SignalP"/>
    </source>
</evidence>
<evidence type="ECO:0000313" key="3">
    <source>
        <dbReference type="Proteomes" id="UP001642409"/>
    </source>
</evidence>
<keyword evidence="1" id="KW-0732">Signal</keyword>
<dbReference type="Proteomes" id="UP001642409">
    <property type="component" value="Unassembled WGS sequence"/>
</dbReference>
<protein>
    <submittedName>
        <fullName evidence="2">Hypothetical_protein</fullName>
    </submittedName>
</protein>
<name>A0ABP1IAP3_9EUKA</name>
<keyword evidence="3" id="KW-1185">Reference proteome</keyword>
<organism evidence="2 3">
    <name type="scientific">Hexamita inflata</name>
    <dbReference type="NCBI Taxonomy" id="28002"/>
    <lineage>
        <taxon>Eukaryota</taxon>
        <taxon>Metamonada</taxon>
        <taxon>Diplomonadida</taxon>
        <taxon>Hexamitidae</taxon>
        <taxon>Hexamitinae</taxon>
        <taxon>Hexamita</taxon>
    </lineage>
</organism>
<dbReference type="EMBL" id="CAXDID020000064">
    <property type="protein sequence ID" value="CAL6011513.1"/>
    <property type="molecule type" value="Genomic_DNA"/>
</dbReference>
<gene>
    <name evidence="2" type="ORF">HINF_LOCUS22859</name>
</gene>
<comment type="caution">
    <text evidence="2">The sequence shown here is derived from an EMBL/GenBank/DDBJ whole genome shotgun (WGS) entry which is preliminary data.</text>
</comment>
<reference evidence="2 3" key="1">
    <citation type="submission" date="2024-07" db="EMBL/GenBank/DDBJ databases">
        <authorList>
            <person name="Akdeniz Z."/>
        </authorList>
    </citation>
    <scope>NUCLEOTIDE SEQUENCE [LARGE SCALE GENOMIC DNA]</scope>
</reference>
<accession>A0ABP1IAP3</accession>